<protein>
    <submittedName>
        <fullName evidence="1">Uncharacterized protein</fullName>
    </submittedName>
</protein>
<gene>
    <name evidence="1" type="ORF">ENM11_07065</name>
</gene>
<dbReference type="EMBL" id="DRWN01000059">
    <property type="protein sequence ID" value="HHK68893.1"/>
    <property type="molecule type" value="Genomic_DNA"/>
</dbReference>
<evidence type="ECO:0000313" key="1">
    <source>
        <dbReference type="EMBL" id="HHK68893.1"/>
    </source>
</evidence>
<organism evidence="1">
    <name type="scientific">Caldiarchaeum subterraneum</name>
    <dbReference type="NCBI Taxonomy" id="311458"/>
    <lineage>
        <taxon>Archaea</taxon>
        <taxon>Nitrososphaerota</taxon>
        <taxon>Candidatus Caldarchaeales</taxon>
        <taxon>Candidatus Caldarchaeaceae</taxon>
        <taxon>Candidatus Caldarchaeum</taxon>
    </lineage>
</organism>
<dbReference type="AlphaFoldDB" id="A0A7C5QRU9"/>
<name>A0A7C5QRU9_CALS0</name>
<reference evidence="1" key="1">
    <citation type="journal article" date="2020" name="mSystems">
        <title>Genome- and Community-Level Interaction Insights into Carbon Utilization and Element Cycling Functions of Hydrothermarchaeota in Hydrothermal Sediment.</title>
        <authorList>
            <person name="Zhou Z."/>
            <person name="Liu Y."/>
            <person name="Xu W."/>
            <person name="Pan J."/>
            <person name="Luo Z.H."/>
            <person name="Li M."/>
        </authorList>
    </citation>
    <scope>NUCLEOTIDE SEQUENCE [LARGE SCALE GENOMIC DNA]</scope>
    <source>
        <strain evidence="1">SpSt-1056</strain>
    </source>
</reference>
<proteinExistence type="predicted"/>
<comment type="caution">
    <text evidence="1">The sequence shown here is derived from an EMBL/GenBank/DDBJ whole genome shotgun (WGS) entry which is preliminary data.</text>
</comment>
<sequence>MSQKNANVEKPKQIKLKVELSKPVVYAANTYVEPRVCTISVAAVDADSGAPLPDCNIAWKTSDGVIDIRSSTQTGPDGKAYGYFYSFSPCKAKVRISAAKQGYLLGEAETEIEVVETSVLVKVVNEPALGEIYLEGKKMGDGSAELMITKPGIYVVSWGAVEGYLTPDPVKLYVNPNFSTEPMEIRGRYIPRDGKREFVEVRVFVCITLDDVTGVPNPVPNAVVYLSDGQTGVADSSGMAVFKVRAGHGPLTIKAKHPQLYECYQVAEVNIGEKDVHVNLDFGIFFGGEAVVGLEDF</sequence>
<accession>A0A7C5QRU9</accession>